<protein>
    <recommendedName>
        <fullName evidence="3">Transposase domain-containing protein</fullName>
    </recommendedName>
</protein>
<gene>
    <name evidence="1" type="ORF">PSYICH_LOCUS7304</name>
</gene>
<evidence type="ECO:0000313" key="2">
    <source>
        <dbReference type="Proteomes" id="UP001153636"/>
    </source>
</evidence>
<proteinExistence type="predicted"/>
<dbReference type="EMBL" id="OV651814">
    <property type="protein sequence ID" value="CAH1107023.1"/>
    <property type="molecule type" value="Genomic_DNA"/>
</dbReference>
<evidence type="ECO:0000313" key="1">
    <source>
        <dbReference type="EMBL" id="CAH1107023.1"/>
    </source>
</evidence>
<reference evidence="1" key="1">
    <citation type="submission" date="2022-01" db="EMBL/GenBank/DDBJ databases">
        <authorList>
            <person name="King R."/>
        </authorList>
    </citation>
    <scope>NUCLEOTIDE SEQUENCE</scope>
</reference>
<dbReference type="AlphaFoldDB" id="A0A9P0CVL9"/>
<evidence type="ECO:0008006" key="3">
    <source>
        <dbReference type="Google" id="ProtNLM"/>
    </source>
</evidence>
<dbReference type="PANTHER" id="PTHR33053">
    <property type="entry name" value="PROTEIN, PUTATIVE-RELATED"/>
    <property type="match status" value="1"/>
</dbReference>
<accession>A0A9P0CVL9</accession>
<dbReference type="Proteomes" id="UP001153636">
    <property type="component" value="Chromosome 2"/>
</dbReference>
<organism evidence="1 2">
    <name type="scientific">Psylliodes chrysocephalus</name>
    <dbReference type="NCBI Taxonomy" id="3402493"/>
    <lineage>
        <taxon>Eukaryota</taxon>
        <taxon>Metazoa</taxon>
        <taxon>Ecdysozoa</taxon>
        <taxon>Arthropoda</taxon>
        <taxon>Hexapoda</taxon>
        <taxon>Insecta</taxon>
        <taxon>Pterygota</taxon>
        <taxon>Neoptera</taxon>
        <taxon>Endopterygota</taxon>
        <taxon>Coleoptera</taxon>
        <taxon>Polyphaga</taxon>
        <taxon>Cucujiformia</taxon>
        <taxon>Chrysomeloidea</taxon>
        <taxon>Chrysomelidae</taxon>
        <taxon>Galerucinae</taxon>
        <taxon>Alticini</taxon>
        <taxon>Psylliodes</taxon>
    </lineage>
</organism>
<dbReference type="OrthoDB" id="10053513at2759"/>
<name>A0A9P0CVL9_9CUCU</name>
<keyword evidence="2" id="KW-1185">Reference proteome</keyword>
<sequence>MDKQRNNALYCKKYRSKRKDIDKLRRKISITPHEIRNEDSLLTIAGPNTNNEFQELKSLAGSSTNQFCYVRNQPGQSQSLEITTSKSIDSNTNNELNKSEILKNFLKSWSTTSNINLVQLTRLLKGLKNIFPELTLPMDGRTLLGSNKRSFSTVFENDTQFVYLGIKRTLDAYLKIPNLKKQFLKDSVIKLIFNIDGLPLFKSSCTQMWPILCRVYNSSYKLSPFPVALYCGTTKPKNINNYLKDFISEINELVLNGIYIDNTNVQINLFCITCDAPARSYLKCIVGHNGTYGCERCHQKGTYFNRRIIYLSTNSRERTHEDFVAKECPKHHLSKTPMLKLEGIDIIKIFSLDYMHLCCIGVMRKILFYWFVKCDSRKTVRLPVNLREKISNRLRYCSFYVPSEFSRKPKTFNDLNRFKATEFRLILLYLGPVIFHNVLHKDLYDHFLLFHVALRILLCPRFVGSSWIITARELLTSFVDNFSRIYGRESCIYNVHNLLHLADDAINFNCSLNDISCFPFESFLGKLKRMLRKPDQPLAQVCKRLSENENNDVTYDDINHNFFVNETFQYIQTSYFKIKYSIFNKNDCYVFLKDGSLLKVIDYQIVKDILVGYISSPLKNFYTYPIKSKEVGVFQFKNFNKEHKCYIKLTDVSRKAMVVDCKTYYVALEILHLNL</sequence>